<gene>
    <name evidence="1" type="ORF">QVD17_28521</name>
</gene>
<evidence type="ECO:0000313" key="2">
    <source>
        <dbReference type="Proteomes" id="UP001229421"/>
    </source>
</evidence>
<organism evidence="1 2">
    <name type="scientific">Tagetes erecta</name>
    <name type="common">African marigold</name>
    <dbReference type="NCBI Taxonomy" id="13708"/>
    <lineage>
        <taxon>Eukaryota</taxon>
        <taxon>Viridiplantae</taxon>
        <taxon>Streptophyta</taxon>
        <taxon>Embryophyta</taxon>
        <taxon>Tracheophyta</taxon>
        <taxon>Spermatophyta</taxon>
        <taxon>Magnoliopsida</taxon>
        <taxon>eudicotyledons</taxon>
        <taxon>Gunneridae</taxon>
        <taxon>Pentapetalae</taxon>
        <taxon>asterids</taxon>
        <taxon>campanulids</taxon>
        <taxon>Asterales</taxon>
        <taxon>Asteraceae</taxon>
        <taxon>Asteroideae</taxon>
        <taxon>Heliantheae alliance</taxon>
        <taxon>Tageteae</taxon>
        <taxon>Tagetes</taxon>
    </lineage>
</organism>
<keyword evidence="2" id="KW-1185">Reference proteome</keyword>
<protein>
    <submittedName>
        <fullName evidence="1">Uncharacterized protein</fullName>
    </submittedName>
</protein>
<accession>A0AAD8NKJ2</accession>
<name>A0AAD8NKJ2_TARER</name>
<proteinExistence type="predicted"/>
<reference evidence="1" key="1">
    <citation type="journal article" date="2023" name="bioRxiv">
        <title>Improved chromosome-level genome assembly for marigold (Tagetes erecta).</title>
        <authorList>
            <person name="Jiang F."/>
            <person name="Yuan L."/>
            <person name="Wang S."/>
            <person name="Wang H."/>
            <person name="Xu D."/>
            <person name="Wang A."/>
            <person name="Fan W."/>
        </authorList>
    </citation>
    <scope>NUCLEOTIDE SEQUENCE</scope>
    <source>
        <strain evidence="1">WSJ</strain>
        <tissue evidence="1">Leaf</tissue>
    </source>
</reference>
<comment type="caution">
    <text evidence="1">The sequence shown here is derived from an EMBL/GenBank/DDBJ whole genome shotgun (WGS) entry which is preliminary data.</text>
</comment>
<sequence length="87" mass="9644">MMADLGSFHHVYTTTFLCKSRSVTPSPASLLRCQIRRTVTRSVAVAVAENVRKFSIAASTFPVPSPCIVHKRGADILHDPCFNKHYV</sequence>
<dbReference type="Proteomes" id="UP001229421">
    <property type="component" value="Unassembled WGS sequence"/>
</dbReference>
<dbReference type="AlphaFoldDB" id="A0AAD8NKJ2"/>
<dbReference type="EMBL" id="JAUHHV010000007">
    <property type="protein sequence ID" value="KAK1419355.1"/>
    <property type="molecule type" value="Genomic_DNA"/>
</dbReference>
<evidence type="ECO:0000313" key="1">
    <source>
        <dbReference type="EMBL" id="KAK1419355.1"/>
    </source>
</evidence>